<evidence type="ECO:0000256" key="12">
    <source>
        <dbReference type="ARBA" id="ARBA00023273"/>
    </source>
</evidence>
<dbReference type="InterPro" id="IPR037362">
    <property type="entry name" value="CAS_fam"/>
</dbReference>
<feature type="compositionally biased region" description="Polar residues" evidence="17">
    <location>
        <begin position="167"/>
        <end position="177"/>
    </location>
</feature>
<dbReference type="GO" id="GO:0005925">
    <property type="term" value="C:focal adhesion"/>
    <property type="evidence" value="ECO:0007669"/>
    <property type="project" value="UniProtKB-SubCell"/>
</dbReference>
<proteinExistence type="inferred from homology"/>
<evidence type="ECO:0000256" key="11">
    <source>
        <dbReference type="ARBA" id="ARBA00023036"/>
    </source>
</evidence>
<gene>
    <name evidence="19" type="ORF">ONE63_006340</name>
</gene>
<evidence type="ECO:0000256" key="7">
    <source>
        <dbReference type="ARBA" id="ARBA00022553"/>
    </source>
</evidence>
<protein>
    <recommendedName>
        <fullName evidence="13">Breast cancer anti-estrogen resistance protein 1</fullName>
    </recommendedName>
    <alternativeName>
        <fullName evidence="14">CRK-associated substrate</fullName>
    </alternativeName>
    <alternativeName>
        <fullName evidence="15">p130cas</fullName>
    </alternativeName>
</protein>
<evidence type="ECO:0000256" key="5">
    <source>
        <dbReference type="ARBA" id="ARBA00022443"/>
    </source>
</evidence>
<evidence type="ECO:0000256" key="13">
    <source>
        <dbReference type="ARBA" id="ARBA00072413"/>
    </source>
</evidence>
<evidence type="ECO:0000256" key="14">
    <source>
        <dbReference type="ARBA" id="ARBA00079691"/>
    </source>
</evidence>
<feature type="region of interest" description="Disordered" evidence="17">
    <location>
        <begin position="162"/>
        <end position="211"/>
    </location>
</feature>
<dbReference type="Gene3D" id="1.20.120.230">
    <property type="entry name" value="Alpha-catenin/vinculin-like"/>
    <property type="match status" value="1"/>
</dbReference>
<keyword evidence="12" id="KW-0966">Cell projection</keyword>
<evidence type="ECO:0000256" key="4">
    <source>
        <dbReference type="ARBA" id="ARBA00007848"/>
    </source>
</evidence>
<keyword evidence="5 16" id="KW-0728">SH3 domain</keyword>
<dbReference type="GO" id="GO:0017124">
    <property type="term" value="F:SH3 domain binding"/>
    <property type="evidence" value="ECO:0007669"/>
    <property type="project" value="UniProtKB-KW"/>
</dbReference>
<organism evidence="19 20">
    <name type="scientific">Megalurothrips usitatus</name>
    <name type="common">bean blossom thrips</name>
    <dbReference type="NCBI Taxonomy" id="439358"/>
    <lineage>
        <taxon>Eukaryota</taxon>
        <taxon>Metazoa</taxon>
        <taxon>Ecdysozoa</taxon>
        <taxon>Arthropoda</taxon>
        <taxon>Hexapoda</taxon>
        <taxon>Insecta</taxon>
        <taxon>Pterygota</taxon>
        <taxon>Neoptera</taxon>
        <taxon>Paraneoptera</taxon>
        <taxon>Thysanoptera</taxon>
        <taxon>Terebrantia</taxon>
        <taxon>Thripoidea</taxon>
        <taxon>Thripidae</taxon>
        <taxon>Megalurothrips</taxon>
    </lineage>
</organism>
<dbReference type="Gene3D" id="1.20.120.830">
    <property type="entry name" value="Serine-rich domain"/>
    <property type="match status" value="1"/>
</dbReference>
<dbReference type="InterPro" id="IPR036028">
    <property type="entry name" value="SH3-like_dom_sf"/>
</dbReference>
<dbReference type="Pfam" id="PF08824">
    <property type="entry name" value="Serine_rich"/>
    <property type="match status" value="1"/>
</dbReference>
<keyword evidence="20" id="KW-1185">Reference proteome</keyword>
<dbReference type="EMBL" id="JAPTSV010000003">
    <property type="protein sequence ID" value="KAJ1529569.1"/>
    <property type="molecule type" value="Genomic_DNA"/>
</dbReference>
<evidence type="ECO:0000256" key="2">
    <source>
        <dbReference type="ARBA" id="ARBA00004489"/>
    </source>
</evidence>
<comment type="caution">
    <text evidence="19">The sequence shown here is derived from an EMBL/GenBank/DDBJ whole genome shotgun (WGS) entry which is preliminary data.</text>
</comment>
<evidence type="ECO:0000256" key="1">
    <source>
        <dbReference type="ARBA" id="ARBA00004246"/>
    </source>
</evidence>
<dbReference type="InterPro" id="IPR021901">
    <property type="entry name" value="CAS_C"/>
</dbReference>
<feature type="compositionally biased region" description="Low complexity" evidence="17">
    <location>
        <begin position="103"/>
        <end position="116"/>
    </location>
</feature>
<feature type="domain" description="SH3" evidence="18">
    <location>
        <begin position="24"/>
        <end position="86"/>
    </location>
</feature>
<dbReference type="FunFam" id="1.20.120.230:FF:000001">
    <property type="entry name" value="Breast cancer anti-estrogen resistance 1"/>
    <property type="match status" value="1"/>
</dbReference>
<keyword evidence="9" id="KW-0965">Cell junction</keyword>
<dbReference type="FunFam" id="2.30.30.40:FF:000009">
    <property type="entry name" value="Breast cancer anti-estrogen resistance 1"/>
    <property type="match status" value="1"/>
</dbReference>
<dbReference type="CDD" id="cd11549">
    <property type="entry name" value="Serine_rich_CAS"/>
    <property type="match status" value="1"/>
</dbReference>
<evidence type="ECO:0000256" key="9">
    <source>
        <dbReference type="ARBA" id="ARBA00022949"/>
    </source>
</evidence>
<evidence type="ECO:0000256" key="16">
    <source>
        <dbReference type="PROSITE-ProRule" id="PRU00192"/>
    </source>
</evidence>
<dbReference type="GO" id="GO:0030424">
    <property type="term" value="C:axon"/>
    <property type="evidence" value="ECO:0007669"/>
    <property type="project" value="UniProtKB-SubCell"/>
</dbReference>
<dbReference type="PANTHER" id="PTHR10654:SF18">
    <property type="entry name" value="IP17195P"/>
    <property type="match status" value="1"/>
</dbReference>
<dbReference type="CDD" id="cd11564">
    <property type="entry name" value="FAT-like_CAS_C"/>
    <property type="match status" value="1"/>
</dbReference>
<dbReference type="InterPro" id="IPR038319">
    <property type="entry name" value="Serine_rich_sf"/>
</dbReference>
<evidence type="ECO:0000259" key="18">
    <source>
        <dbReference type="PROSITE" id="PS50002"/>
    </source>
</evidence>
<evidence type="ECO:0000256" key="6">
    <source>
        <dbReference type="ARBA" id="ARBA00022490"/>
    </source>
</evidence>
<comment type="subcellular location">
    <subcellularLocation>
        <location evidence="1">Cell junction</location>
        <location evidence="1">Focal adhesion</location>
    </subcellularLocation>
    <subcellularLocation>
        <location evidence="2">Cell projection</location>
        <location evidence="2">Axon</location>
    </subcellularLocation>
    <subcellularLocation>
        <location evidence="3">Cytoplasm</location>
    </subcellularLocation>
</comment>
<evidence type="ECO:0000313" key="19">
    <source>
        <dbReference type="EMBL" id="KAJ1529569.1"/>
    </source>
</evidence>
<dbReference type="GO" id="GO:0005886">
    <property type="term" value="C:plasma membrane"/>
    <property type="evidence" value="ECO:0007669"/>
    <property type="project" value="TreeGrafter"/>
</dbReference>
<evidence type="ECO:0000256" key="10">
    <source>
        <dbReference type="ARBA" id="ARBA00022990"/>
    </source>
</evidence>
<accession>A0AAV7Y0G8</accession>
<evidence type="ECO:0000256" key="17">
    <source>
        <dbReference type="SAM" id="MobiDB-lite"/>
    </source>
</evidence>
<dbReference type="GO" id="GO:0016477">
    <property type="term" value="P:cell migration"/>
    <property type="evidence" value="ECO:0007669"/>
    <property type="project" value="UniProtKB-ARBA"/>
</dbReference>
<keyword evidence="10" id="KW-0007">Acetylation</keyword>
<dbReference type="Pfam" id="PF14604">
    <property type="entry name" value="SH3_9"/>
    <property type="match status" value="1"/>
</dbReference>
<evidence type="ECO:0000256" key="15">
    <source>
        <dbReference type="ARBA" id="ARBA00081467"/>
    </source>
</evidence>
<dbReference type="InterPro" id="IPR001452">
    <property type="entry name" value="SH3_domain"/>
</dbReference>
<dbReference type="FunFam" id="1.20.120.830:FF:000001">
    <property type="entry name" value="BCAR1 scaffold protein, Cas family member"/>
    <property type="match status" value="1"/>
</dbReference>
<evidence type="ECO:0000256" key="3">
    <source>
        <dbReference type="ARBA" id="ARBA00004496"/>
    </source>
</evidence>
<sequence>MPHAWRTPRTPCCSAFADSRSASRWRCVARALYDNVAESPDELAFRRGDVLTVLEQNTMGLEGWWLCALRGRQGICPGNRLRLLAGVFDTGSQASSPAPPAGTPTAPATPTATPEPMQGKRRSWHVQPNKVLTPQRFGDVFLYDMPPNRHSPNLDQVQVYPGRYASPRNSTPTSMASDSYDVPPRAVATPTPSCYDTPSSTPLPAAAPLRPALLRRESTESYDVPRPIGTRSPLSAVLLQQRQLTPSSSASSLTADSVHSGHSAPSSNRSSVASSVASSLASCGNEYDVPRSANANARVPLGLPLGPSQTYDVPPSALAHLAHPAAAPTPTPTPTPTPRELPLELGSALESLARLQGEATAAVSRLLGFAGPQWRHREKLEPCLMDIKLAVVRLRTALHDLTEFGEGALGNAARASDKGLVLKLRPLIKALCDADRLVHETTTRLDGLDWSLEALCRDEDDSGRRVTPDALDQLVACAQALTEDVRQAASTIQGNSTLLFKRASSPNGSTHSGNGEWLEDYDYVNLESKESVAKQNAEILDDLPDKLRKSFDGLVRETETLAATDPEQPEDSMDADDRRILSFYAGQIVTHSAHLTHAIDAFLQTVEHNQPPKVFLAHSKFVVLSAHWLVQVGDTVHRNVIRAEVRSRVLSCTNALSEALGSTVHKTKKAALHFPSVTAVQEMVDSVVDISHLARDLKLSMVQASQQV</sequence>
<feature type="compositionally biased region" description="Low complexity" evidence="17">
    <location>
        <begin position="247"/>
        <end position="271"/>
    </location>
</feature>
<dbReference type="InterPro" id="IPR014928">
    <property type="entry name" value="Serine_rich_dom"/>
</dbReference>
<keyword evidence="6" id="KW-0963">Cytoplasm</keyword>
<dbReference type="Gene3D" id="2.30.30.40">
    <property type="entry name" value="SH3 Domains"/>
    <property type="match status" value="1"/>
</dbReference>
<dbReference type="Proteomes" id="UP001075354">
    <property type="component" value="Chromosome 3"/>
</dbReference>
<dbReference type="GO" id="GO:0007155">
    <property type="term" value="P:cell adhesion"/>
    <property type="evidence" value="ECO:0007669"/>
    <property type="project" value="UniProtKB-KW"/>
</dbReference>
<evidence type="ECO:0000256" key="8">
    <source>
        <dbReference type="ARBA" id="ARBA00022889"/>
    </source>
</evidence>
<dbReference type="CDD" id="cd11844">
    <property type="entry name" value="SH3_CAS"/>
    <property type="match status" value="1"/>
</dbReference>
<dbReference type="GO" id="GO:0005737">
    <property type="term" value="C:cytoplasm"/>
    <property type="evidence" value="ECO:0007669"/>
    <property type="project" value="UniProtKB-SubCell"/>
</dbReference>
<dbReference type="PROSITE" id="PS50002">
    <property type="entry name" value="SH3"/>
    <property type="match status" value="1"/>
</dbReference>
<dbReference type="Pfam" id="PF12026">
    <property type="entry name" value="CAS_C"/>
    <property type="match status" value="1"/>
</dbReference>
<keyword evidence="7" id="KW-0597">Phosphoprotein</keyword>
<name>A0AAV7Y0G8_9NEOP</name>
<feature type="compositionally biased region" description="Low complexity" evidence="17">
    <location>
        <begin position="202"/>
        <end position="211"/>
    </location>
</feature>
<dbReference type="SUPFAM" id="SSF50044">
    <property type="entry name" value="SH3-domain"/>
    <property type="match status" value="1"/>
</dbReference>
<dbReference type="SMART" id="SM00326">
    <property type="entry name" value="SH3"/>
    <property type="match status" value="1"/>
</dbReference>
<dbReference type="AlphaFoldDB" id="A0AAV7Y0G8"/>
<evidence type="ECO:0000313" key="20">
    <source>
        <dbReference type="Proteomes" id="UP001075354"/>
    </source>
</evidence>
<feature type="compositionally biased region" description="Polar residues" evidence="17">
    <location>
        <begin position="190"/>
        <end position="200"/>
    </location>
</feature>
<feature type="region of interest" description="Disordered" evidence="17">
    <location>
        <begin position="241"/>
        <end position="271"/>
    </location>
</feature>
<keyword evidence="11" id="KW-0729">SH3-binding</keyword>
<comment type="similarity">
    <text evidence="4">Belongs to the CAS family.</text>
</comment>
<reference evidence="19" key="1">
    <citation type="submission" date="2022-12" db="EMBL/GenBank/DDBJ databases">
        <title>Chromosome-level genome assembly of the bean flower thrips Megalurothrips usitatus.</title>
        <authorList>
            <person name="Ma L."/>
            <person name="Liu Q."/>
            <person name="Li H."/>
            <person name="Cai W."/>
        </authorList>
    </citation>
    <scope>NUCLEOTIDE SEQUENCE</scope>
    <source>
        <strain evidence="19">Cailab_2022a</strain>
    </source>
</reference>
<keyword evidence="8" id="KW-0130">Cell adhesion</keyword>
<dbReference type="GO" id="GO:0007169">
    <property type="term" value="P:cell surface receptor protein tyrosine kinase signaling pathway"/>
    <property type="evidence" value="ECO:0007669"/>
    <property type="project" value="TreeGrafter"/>
</dbReference>
<dbReference type="PANTHER" id="PTHR10654">
    <property type="entry name" value="CAS SCAFFOLDING PROTEIN"/>
    <property type="match status" value="1"/>
</dbReference>
<feature type="region of interest" description="Disordered" evidence="17">
    <location>
        <begin position="91"/>
        <end position="126"/>
    </location>
</feature>